<dbReference type="EMBL" id="OUUY01000007">
    <property type="protein sequence ID" value="SPP99657.1"/>
    <property type="molecule type" value="Genomic_DNA"/>
</dbReference>
<protein>
    <submittedName>
        <fullName evidence="2">Cation transport ATPase</fullName>
    </submittedName>
</protein>
<name>A0A2U3QE05_9BACT</name>
<dbReference type="SUPFAM" id="SSF81665">
    <property type="entry name" value="Calcium ATPase, transmembrane domain M"/>
    <property type="match status" value="1"/>
</dbReference>
<feature type="transmembrane region" description="Helical" evidence="1">
    <location>
        <begin position="12"/>
        <end position="41"/>
    </location>
</feature>
<dbReference type="InterPro" id="IPR023298">
    <property type="entry name" value="ATPase_P-typ_TM_dom_sf"/>
</dbReference>
<evidence type="ECO:0000256" key="1">
    <source>
        <dbReference type="SAM" id="Phobius"/>
    </source>
</evidence>
<sequence>MLTWVINKVTKVIEFVGLLTVSFFWFHNIVLSLLGMSLLVFANDFVTMSLATDNVTHTPNPNIWNVKNITLASLIPGILLIVEGILVILMGTKYFNLEWEKLRTLVMLNLIFNSQFRVLIVRERRHFWSSIPGSELLLLSAATIISFALLGLYGIFVPSLTSYQILAVLAFSIVFTLCIDFPKFYVFRRFKL</sequence>
<accession>A0A2U3QE05</accession>
<feature type="transmembrane region" description="Helical" evidence="1">
    <location>
        <begin position="162"/>
        <end position="181"/>
    </location>
</feature>
<dbReference type="Gene3D" id="1.20.1110.10">
    <property type="entry name" value="Calcium-transporting ATPase, transmembrane domain"/>
    <property type="match status" value="1"/>
</dbReference>
<feature type="transmembrane region" description="Helical" evidence="1">
    <location>
        <begin position="69"/>
        <end position="90"/>
    </location>
</feature>
<keyword evidence="3" id="KW-1185">Reference proteome</keyword>
<reference evidence="3" key="1">
    <citation type="submission" date="2018-03" db="EMBL/GenBank/DDBJ databases">
        <authorList>
            <person name="Zecchin S."/>
        </authorList>
    </citation>
    <scope>NUCLEOTIDE SEQUENCE [LARGE SCALE GENOMIC DNA]</scope>
</reference>
<gene>
    <name evidence="2" type="ORF">NBG4_1040007</name>
</gene>
<proteinExistence type="predicted"/>
<keyword evidence="1" id="KW-0812">Transmembrane</keyword>
<evidence type="ECO:0000313" key="2">
    <source>
        <dbReference type="EMBL" id="SPP99657.1"/>
    </source>
</evidence>
<keyword evidence="1" id="KW-1133">Transmembrane helix</keyword>
<dbReference type="AlphaFoldDB" id="A0A2U3QE05"/>
<evidence type="ECO:0000313" key="3">
    <source>
        <dbReference type="Proteomes" id="UP000245125"/>
    </source>
</evidence>
<keyword evidence="1" id="KW-0472">Membrane</keyword>
<dbReference type="Proteomes" id="UP000245125">
    <property type="component" value="Unassembled WGS sequence"/>
</dbReference>
<feature type="transmembrane region" description="Helical" evidence="1">
    <location>
        <begin position="136"/>
        <end position="156"/>
    </location>
</feature>
<organism evidence="2 3">
    <name type="scientific">Candidatus Sulfobium mesophilum</name>
    <dbReference type="NCBI Taxonomy" id="2016548"/>
    <lineage>
        <taxon>Bacteria</taxon>
        <taxon>Pseudomonadati</taxon>
        <taxon>Nitrospirota</taxon>
        <taxon>Nitrospiria</taxon>
        <taxon>Nitrospirales</taxon>
        <taxon>Nitrospiraceae</taxon>
        <taxon>Candidatus Sulfobium</taxon>
    </lineage>
</organism>